<dbReference type="Pfam" id="PF06241">
    <property type="entry name" value="Castor_Poll_mid"/>
    <property type="match status" value="1"/>
</dbReference>
<proteinExistence type="predicted"/>
<keyword evidence="2" id="KW-0813">Transport</keyword>
<keyword evidence="11" id="KW-1185">Reference proteome</keyword>
<dbReference type="InterPro" id="IPR044849">
    <property type="entry name" value="CASTOR/POLLUX/SYM8-like"/>
</dbReference>
<accession>A0A9D4YU38</accession>
<evidence type="ECO:0000259" key="9">
    <source>
        <dbReference type="Pfam" id="PF06241"/>
    </source>
</evidence>
<dbReference type="SUPFAM" id="SSF81324">
    <property type="entry name" value="Voltage-gated potassium channels"/>
    <property type="match status" value="1"/>
</dbReference>
<keyword evidence="5" id="KW-0406">Ion transport</keyword>
<evidence type="ECO:0000256" key="2">
    <source>
        <dbReference type="ARBA" id="ARBA00022448"/>
    </source>
</evidence>
<dbReference type="GO" id="GO:0006811">
    <property type="term" value="P:monoatomic ion transport"/>
    <property type="evidence" value="ECO:0007669"/>
    <property type="project" value="UniProtKB-KW"/>
</dbReference>
<dbReference type="GO" id="GO:0012505">
    <property type="term" value="C:endomembrane system"/>
    <property type="evidence" value="ECO:0007669"/>
    <property type="project" value="UniProtKB-SubCell"/>
</dbReference>
<feature type="domain" description="CASTOR/POLLUX/SYM8 ion channel conserved" evidence="9">
    <location>
        <begin position="360"/>
        <end position="413"/>
    </location>
</feature>
<protein>
    <recommendedName>
        <fullName evidence="9">CASTOR/POLLUX/SYM8 ion channel conserved domain-containing protein</fullName>
    </recommendedName>
</protein>
<dbReference type="OrthoDB" id="410995at2759"/>
<comment type="subcellular location">
    <subcellularLocation>
        <location evidence="1">Endomembrane system</location>
        <topology evidence="1">Multi-pass membrane protein</topology>
    </subcellularLocation>
</comment>
<dbReference type="Proteomes" id="UP001055712">
    <property type="component" value="Unassembled WGS sequence"/>
</dbReference>
<reference evidence="10" key="1">
    <citation type="journal article" date="2019" name="Plant J.">
        <title>Chlorella vulgaris genome assembly and annotation reveals the molecular basis for metabolic acclimation to high light conditions.</title>
        <authorList>
            <person name="Cecchin M."/>
            <person name="Marcolungo L."/>
            <person name="Rossato M."/>
            <person name="Girolomoni L."/>
            <person name="Cosentino E."/>
            <person name="Cuine S."/>
            <person name="Li-Beisson Y."/>
            <person name="Delledonne M."/>
            <person name="Ballottari M."/>
        </authorList>
    </citation>
    <scope>NUCLEOTIDE SEQUENCE</scope>
    <source>
        <strain evidence="10">211/11P</strain>
    </source>
</reference>
<dbReference type="InterPro" id="IPR010420">
    <property type="entry name" value="CASTOR/POLLUX/SYM8_dom"/>
</dbReference>
<evidence type="ECO:0000256" key="3">
    <source>
        <dbReference type="ARBA" id="ARBA00022692"/>
    </source>
</evidence>
<feature type="compositionally biased region" description="Basic residues" evidence="7">
    <location>
        <begin position="497"/>
        <end position="510"/>
    </location>
</feature>
<feature type="transmembrane region" description="Helical" evidence="8">
    <location>
        <begin position="96"/>
        <end position="114"/>
    </location>
</feature>
<name>A0A9D4YU38_CHLVU</name>
<evidence type="ECO:0000256" key="6">
    <source>
        <dbReference type="ARBA" id="ARBA00023136"/>
    </source>
</evidence>
<dbReference type="EMBL" id="SIDB01000011">
    <property type="protein sequence ID" value="KAI3425912.1"/>
    <property type="molecule type" value="Genomic_DNA"/>
</dbReference>
<gene>
    <name evidence="10" type="ORF">D9Q98_007884</name>
</gene>
<feature type="transmembrane region" description="Helical" evidence="8">
    <location>
        <begin position="57"/>
        <end position="76"/>
    </location>
</feature>
<dbReference type="PANTHER" id="PTHR31563">
    <property type="entry name" value="ION CHANNEL POLLUX-RELATED"/>
    <property type="match status" value="1"/>
</dbReference>
<evidence type="ECO:0000256" key="5">
    <source>
        <dbReference type="ARBA" id="ARBA00023065"/>
    </source>
</evidence>
<dbReference type="Gene3D" id="3.40.50.720">
    <property type="entry name" value="NAD(P)-binding Rossmann-like Domain"/>
    <property type="match status" value="1"/>
</dbReference>
<reference evidence="10" key="2">
    <citation type="submission" date="2020-11" db="EMBL/GenBank/DDBJ databases">
        <authorList>
            <person name="Cecchin M."/>
            <person name="Marcolungo L."/>
            <person name="Rossato M."/>
            <person name="Girolomoni L."/>
            <person name="Cosentino E."/>
            <person name="Cuine S."/>
            <person name="Li-Beisson Y."/>
            <person name="Delledonne M."/>
            <person name="Ballottari M."/>
        </authorList>
    </citation>
    <scope>NUCLEOTIDE SEQUENCE</scope>
    <source>
        <strain evidence="10">211/11P</strain>
        <tissue evidence="10">Whole cell</tissue>
    </source>
</reference>
<evidence type="ECO:0000256" key="4">
    <source>
        <dbReference type="ARBA" id="ARBA00022989"/>
    </source>
</evidence>
<feature type="compositionally biased region" description="Basic and acidic residues" evidence="7">
    <location>
        <begin position="476"/>
        <end position="491"/>
    </location>
</feature>
<organism evidence="10 11">
    <name type="scientific">Chlorella vulgaris</name>
    <name type="common">Green alga</name>
    <dbReference type="NCBI Taxonomy" id="3077"/>
    <lineage>
        <taxon>Eukaryota</taxon>
        <taxon>Viridiplantae</taxon>
        <taxon>Chlorophyta</taxon>
        <taxon>core chlorophytes</taxon>
        <taxon>Trebouxiophyceae</taxon>
        <taxon>Chlorellales</taxon>
        <taxon>Chlorellaceae</taxon>
        <taxon>Chlorella clade</taxon>
        <taxon>Chlorella</taxon>
    </lineage>
</organism>
<dbReference type="PANTHER" id="PTHR31563:SF10">
    <property type="entry name" value="ION CHANNEL POLLUX-RELATED"/>
    <property type="match status" value="1"/>
</dbReference>
<keyword evidence="3 8" id="KW-0812">Transmembrane</keyword>
<evidence type="ECO:0000256" key="1">
    <source>
        <dbReference type="ARBA" id="ARBA00004127"/>
    </source>
</evidence>
<comment type="caution">
    <text evidence="10">The sequence shown here is derived from an EMBL/GenBank/DDBJ whole genome shotgun (WGS) entry which is preliminary data.</text>
</comment>
<evidence type="ECO:0000313" key="10">
    <source>
        <dbReference type="EMBL" id="KAI3425912.1"/>
    </source>
</evidence>
<dbReference type="AlphaFoldDB" id="A0A9D4YU38"/>
<keyword evidence="4 8" id="KW-1133">Transmembrane helix</keyword>
<sequence length="886" mass="98037">MPTAKKRLFAAFYLDSIDAANDEEPLPPTPWQRACSELFGRLQYDYFNWRQDTWSDLQLFMVLNVIVFLVGAWVRGTIIQELDHSALPPDGSTPLTAAWFSLYNVLSVVLGQDLPDADEAGWPSQLFAILTAIFGLASFALVLALIEQVVLEVLERNVKRGSICYESGHTIVLAWCDSARGIAQLTRILTQLCAANRVSGGGVVVVLTQQRGKLEMEELFRDVVPERNRLGTRFVFRQGSPLDPASLRMVAAVDAKAIIVSGDYSKRSKDADAQVLRACVLLDELLQIAHPSFNSGPVVVAQIKTEDALPLVRYACSLRVIPVPTNKVNARRYVRLLHHPIAAVFSRCLSDFYSPAHGSIDHCPEVEGLTFGELHFRFPDAVLVGLANRHTNKYALNPAADTRVQHGDEIICMRPYLQKDGEGRYRASSETIQVDPGAGWDSEQYTLRSRDEQPLGLEVSDFDSCLAISAHFPEPSSKHEARDPATPDKTKPASSKSKTKSKSKPKRSKPQKQPERPSPEIYQGSSQGLYMLPVQYSDTLLAGDELLICGWMGYTFMWELIAELDHSDQGLPNGSRVTLFNEHKWTVEYLQEQCARHGIVNLEVRHVCGDPRSRGDMERLLNISLFKGAIVVCDSFWTDAKAQDNEGGLQLLSQAEMLSLDSAMLMVQLNIRLLLEEAGRPSINILCEKLTYIGVTRFEDDARLPLGIAINSASFAAKTLAQVAMEPRFLQAYMLLGQESDLVVQDTSSFAAVGEELSFFQLQARASSVRQVVLGWYRIPTSMSQPLEMVVNPQGIEERSKVRVWNEGDSRWKLVTMAQVKLRGELKAAEEEAVPFWPTSGSGSADGGSVEDALPVWVAERVAAANVQAPEETEVAAAVASVDDET</sequence>
<evidence type="ECO:0000256" key="7">
    <source>
        <dbReference type="SAM" id="MobiDB-lite"/>
    </source>
</evidence>
<feature type="transmembrane region" description="Helical" evidence="8">
    <location>
        <begin position="126"/>
        <end position="146"/>
    </location>
</feature>
<evidence type="ECO:0000256" key="8">
    <source>
        <dbReference type="SAM" id="Phobius"/>
    </source>
</evidence>
<keyword evidence="6 8" id="KW-0472">Membrane</keyword>
<feature type="region of interest" description="Disordered" evidence="7">
    <location>
        <begin position="423"/>
        <end position="445"/>
    </location>
</feature>
<evidence type="ECO:0000313" key="11">
    <source>
        <dbReference type="Proteomes" id="UP001055712"/>
    </source>
</evidence>
<feature type="region of interest" description="Disordered" evidence="7">
    <location>
        <begin position="473"/>
        <end position="524"/>
    </location>
</feature>